<dbReference type="InterPro" id="IPR013217">
    <property type="entry name" value="Methyltransf_12"/>
</dbReference>
<dbReference type="InterPro" id="IPR029063">
    <property type="entry name" value="SAM-dependent_MTases_sf"/>
</dbReference>
<sequence>MSFDRIAPVYDFLSHVVYGKSMVDSQIYFLKRIPAMSRVLIMGGGTGWIVKELFAINRTCSVVYVEASQKMIEQSKQKIQPGDFSRIEFLQQTEIPGHERYDVVITNFFLDLFPEDKLTAVVKQLKNVMKDDGFWIATDFVNERKLWQRFLLATMYIFFHVVSKIEATSLPLWKEHLHAEGLQVKEQQKFYGNFIESVLYTR</sequence>
<dbReference type="GO" id="GO:0032259">
    <property type="term" value="P:methylation"/>
    <property type="evidence" value="ECO:0007669"/>
    <property type="project" value="UniProtKB-KW"/>
</dbReference>
<protein>
    <submittedName>
        <fullName evidence="2">Methyltransferase domain-containing protein</fullName>
    </submittedName>
</protein>
<keyword evidence="2" id="KW-0489">Methyltransferase</keyword>
<dbReference type="RefSeq" id="WP_079687926.1">
    <property type="nucleotide sequence ID" value="NZ_FUZU01000002.1"/>
</dbReference>
<dbReference type="STRING" id="688867.SAMN05660236_3402"/>
<dbReference type="AlphaFoldDB" id="A0A1T5LLJ1"/>
<dbReference type="GO" id="GO:0008168">
    <property type="term" value="F:methyltransferase activity"/>
    <property type="evidence" value="ECO:0007669"/>
    <property type="project" value="UniProtKB-KW"/>
</dbReference>
<reference evidence="2 3" key="1">
    <citation type="submission" date="2017-02" db="EMBL/GenBank/DDBJ databases">
        <authorList>
            <person name="Peterson S.W."/>
        </authorList>
    </citation>
    <scope>NUCLEOTIDE SEQUENCE [LARGE SCALE GENOMIC DNA]</scope>
    <source>
        <strain evidence="2 3">DSM 25262</strain>
    </source>
</reference>
<dbReference type="Pfam" id="PF08242">
    <property type="entry name" value="Methyltransf_12"/>
    <property type="match status" value="1"/>
</dbReference>
<gene>
    <name evidence="2" type="ORF">SAMN05660236_3402</name>
</gene>
<accession>A0A1T5LLJ1</accession>
<proteinExistence type="predicted"/>
<keyword evidence="3" id="KW-1185">Reference proteome</keyword>
<dbReference type="EMBL" id="FUZU01000002">
    <property type="protein sequence ID" value="SKC76479.1"/>
    <property type="molecule type" value="Genomic_DNA"/>
</dbReference>
<evidence type="ECO:0000313" key="2">
    <source>
        <dbReference type="EMBL" id="SKC76479.1"/>
    </source>
</evidence>
<evidence type="ECO:0000313" key="3">
    <source>
        <dbReference type="Proteomes" id="UP000190961"/>
    </source>
</evidence>
<name>A0A1T5LLJ1_9BACT</name>
<evidence type="ECO:0000259" key="1">
    <source>
        <dbReference type="Pfam" id="PF08242"/>
    </source>
</evidence>
<dbReference type="SUPFAM" id="SSF53335">
    <property type="entry name" value="S-adenosyl-L-methionine-dependent methyltransferases"/>
    <property type="match status" value="1"/>
</dbReference>
<dbReference type="CDD" id="cd02440">
    <property type="entry name" value="AdoMet_MTases"/>
    <property type="match status" value="1"/>
</dbReference>
<dbReference type="OrthoDB" id="836632at2"/>
<dbReference type="Gene3D" id="3.40.50.150">
    <property type="entry name" value="Vaccinia Virus protein VP39"/>
    <property type="match status" value="1"/>
</dbReference>
<organism evidence="2 3">
    <name type="scientific">Ohtaekwangia koreensis</name>
    <dbReference type="NCBI Taxonomy" id="688867"/>
    <lineage>
        <taxon>Bacteria</taxon>
        <taxon>Pseudomonadati</taxon>
        <taxon>Bacteroidota</taxon>
        <taxon>Cytophagia</taxon>
        <taxon>Cytophagales</taxon>
        <taxon>Fulvivirgaceae</taxon>
        <taxon>Ohtaekwangia</taxon>
    </lineage>
</organism>
<keyword evidence="2" id="KW-0808">Transferase</keyword>
<dbReference type="Proteomes" id="UP000190961">
    <property type="component" value="Unassembled WGS sequence"/>
</dbReference>
<feature type="domain" description="Methyltransferase type 12" evidence="1">
    <location>
        <begin position="41"/>
        <end position="134"/>
    </location>
</feature>